<dbReference type="NCBIfam" id="TIGR01197">
    <property type="entry name" value="nramp"/>
    <property type="match status" value="1"/>
</dbReference>
<keyword evidence="2 7" id="KW-0813">Transport</keyword>
<feature type="transmembrane region" description="Helical" evidence="7">
    <location>
        <begin position="347"/>
        <end position="365"/>
    </location>
</feature>
<feature type="transmembrane region" description="Helical" evidence="7">
    <location>
        <begin position="25"/>
        <end position="44"/>
    </location>
</feature>
<evidence type="ECO:0000256" key="1">
    <source>
        <dbReference type="ARBA" id="ARBA00004141"/>
    </source>
</evidence>
<dbReference type="EMBL" id="JAGHKO010000005">
    <property type="protein sequence ID" value="MBO9202736.1"/>
    <property type="molecule type" value="Genomic_DNA"/>
</dbReference>
<dbReference type="RefSeq" id="WP_209140791.1">
    <property type="nucleotide sequence ID" value="NZ_JAGHKO010000005.1"/>
</dbReference>
<evidence type="ECO:0000256" key="7">
    <source>
        <dbReference type="HAMAP-Rule" id="MF_00221"/>
    </source>
</evidence>
<proteinExistence type="inferred from homology"/>
<evidence type="ECO:0000256" key="5">
    <source>
        <dbReference type="ARBA" id="ARBA00022989"/>
    </source>
</evidence>
<organism evidence="9 10">
    <name type="scientific">Niastella soli</name>
    <dbReference type="NCBI Taxonomy" id="2821487"/>
    <lineage>
        <taxon>Bacteria</taxon>
        <taxon>Pseudomonadati</taxon>
        <taxon>Bacteroidota</taxon>
        <taxon>Chitinophagia</taxon>
        <taxon>Chitinophagales</taxon>
        <taxon>Chitinophagaceae</taxon>
        <taxon>Niastella</taxon>
    </lineage>
</organism>
<sequence length="629" mass="68744">MMNRIKGEASLSDVHESVDVSRKKIGWKQAFAFFGPAYLVSVGYMDPGNWATDLAGGSQFGYSLLWVLLMSNLMALLLQGLSARLGIVRGRDLAQANREAYSRPVNFMLYVLAEIAIAACDLAEVLGMAIGIQLLTGLPLIWGVAITVLDTVLLLLLQQLGIRKMEAFIIGLIAIIGLSFLTEIIIASPSPAAVASGFIPRFANENALYIAIGIIGATVMPHNLYLHSALVQTRKIAKTREGIKQALKFNFIDSTIALNLAFLVNAAILILAAKVFFESGLTNVVEIKDAHRLLDQLLGKNSKVAPVLFALALIAAGQSSTVTGTLAGQIVMEGYLRLRINPWMRRLLTRLLAIVPAILVIAIAGEHEVDSLLVLSQVILSMQLGFAIIPLIHFVSDKKTMGEFAIKPYVQFIAWIVTAILVYLNIRMVLNEAGDVFANSGNIGWKVLIIAGGAAFMGLLLYIIFHPLFSKKTKTTSIQMHPQVESLQKLAIPTYKKIAVALDFGKHDDTLLAHAIGQGQGNAEYLLIHVVESASARLLGKESDDYETQHDEARLQLYVQQLHEQGLTATSQLGFRNRAGEIIRIINEARADMLVIGAHRHSGLKDWLYGETINSVRHELKIPILVVNL</sequence>
<feature type="transmembrane region" description="Helical" evidence="7">
    <location>
        <begin position="404"/>
        <end position="423"/>
    </location>
</feature>
<comment type="caution">
    <text evidence="9">The sequence shown here is derived from an EMBL/GenBank/DDBJ whole genome shotgun (WGS) entry which is preliminary data.</text>
</comment>
<evidence type="ECO:0000256" key="3">
    <source>
        <dbReference type="ARBA" id="ARBA00022692"/>
    </source>
</evidence>
<evidence type="ECO:0000256" key="4">
    <source>
        <dbReference type="ARBA" id="ARBA00022847"/>
    </source>
</evidence>
<feature type="transmembrane region" description="Helical" evidence="7">
    <location>
        <begin position="371"/>
        <end position="392"/>
    </location>
</feature>
<dbReference type="NCBIfam" id="NF037982">
    <property type="entry name" value="Nramp_1"/>
    <property type="match status" value="1"/>
</dbReference>
<keyword evidence="5 7" id="KW-1133">Transmembrane helix</keyword>
<dbReference type="SUPFAM" id="SSF52402">
    <property type="entry name" value="Adenine nucleotide alpha hydrolases-like"/>
    <property type="match status" value="1"/>
</dbReference>
<evidence type="ECO:0000313" key="10">
    <source>
        <dbReference type="Proteomes" id="UP000677244"/>
    </source>
</evidence>
<dbReference type="InterPro" id="IPR014729">
    <property type="entry name" value="Rossmann-like_a/b/a_fold"/>
</dbReference>
<keyword evidence="4 7" id="KW-0769">Symport</keyword>
<dbReference type="Pfam" id="PF00582">
    <property type="entry name" value="Usp"/>
    <property type="match status" value="1"/>
</dbReference>
<dbReference type="NCBIfam" id="NF001923">
    <property type="entry name" value="PRK00701.1"/>
    <property type="match status" value="1"/>
</dbReference>
<keyword evidence="3 7" id="KW-0812">Transmembrane</keyword>
<feature type="transmembrane region" description="Helical" evidence="7">
    <location>
        <begin position="169"/>
        <end position="187"/>
    </location>
</feature>
<feature type="transmembrane region" description="Helical" evidence="7">
    <location>
        <begin position="140"/>
        <end position="157"/>
    </location>
</feature>
<comment type="caution">
    <text evidence="7">Lacks conserved residue(s) required for the propagation of feature annotation.</text>
</comment>
<evidence type="ECO:0000313" key="9">
    <source>
        <dbReference type="EMBL" id="MBO9202736.1"/>
    </source>
</evidence>
<keyword evidence="6 7" id="KW-0472">Membrane</keyword>
<comment type="similarity">
    <text evidence="7">Belongs to the NRAMP family.</text>
</comment>
<feature type="transmembrane region" description="Helical" evidence="7">
    <location>
        <begin position="207"/>
        <end position="226"/>
    </location>
</feature>
<comment type="subcellular location">
    <subcellularLocation>
        <location evidence="7">Cell membrane</location>
        <topology evidence="7">Multi-pass membrane protein</topology>
    </subcellularLocation>
    <subcellularLocation>
        <location evidence="1">Membrane</location>
        <topology evidence="1">Multi-pass membrane protein</topology>
    </subcellularLocation>
</comment>
<dbReference type="HAMAP" id="MF_00221">
    <property type="entry name" value="NRAMP"/>
    <property type="match status" value="1"/>
</dbReference>
<dbReference type="Gene3D" id="3.40.50.620">
    <property type="entry name" value="HUPs"/>
    <property type="match status" value="1"/>
</dbReference>
<evidence type="ECO:0000259" key="8">
    <source>
        <dbReference type="Pfam" id="PF00582"/>
    </source>
</evidence>
<evidence type="ECO:0000256" key="6">
    <source>
        <dbReference type="ARBA" id="ARBA00023136"/>
    </source>
</evidence>
<feature type="transmembrane region" description="Helical" evidence="7">
    <location>
        <begin position="247"/>
        <end position="273"/>
    </location>
</feature>
<feature type="transmembrane region" description="Helical" evidence="7">
    <location>
        <begin position="64"/>
        <end position="87"/>
    </location>
</feature>
<feature type="transmembrane region" description="Helical" evidence="7">
    <location>
        <begin position="443"/>
        <end position="465"/>
    </location>
</feature>
<name>A0ABS3Z047_9BACT</name>
<dbReference type="InterPro" id="IPR001046">
    <property type="entry name" value="NRAMP_fam"/>
</dbReference>
<gene>
    <name evidence="7" type="primary">mntH</name>
    <name evidence="9" type="ORF">J7I42_20775</name>
</gene>
<dbReference type="Proteomes" id="UP000677244">
    <property type="component" value="Unassembled WGS sequence"/>
</dbReference>
<keyword evidence="10" id="KW-1185">Reference proteome</keyword>
<accession>A0ABS3Z047</accession>
<dbReference type="Pfam" id="PF01566">
    <property type="entry name" value="Nramp"/>
    <property type="match status" value="1"/>
</dbReference>
<dbReference type="CDD" id="cd00293">
    <property type="entry name" value="USP-like"/>
    <property type="match status" value="1"/>
</dbReference>
<feature type="transmembrane region" description="Helical" evidence="7">
    <location>
        <begin position="304"/>
        <end position="327"/>
    </location>
</feature>
<keyword evidence="7" id="KW-0406">Ion transport</keyword>
<dbReference type="InterPro" id="IPR006016">
    <property type="entry name" value="UspA"/>
</dbReference>
<reference evidence="9 10" key="1">
    <citation type="submission" date="2021-03" db="EMBL/GenBank/DDBJ databases">
        <title>Assistant Professor.</title>
        <authorList>
            <person name="Huq M.A."/>
        </authorList>
    </citation>
    <scope>NUCLEOTIDE SEQUENCE [LARGE SCALE GENOMIC DNA]</scope>
    <source>
        <strain evidence="9 10">MAH-29</strain>
    </source>
</reference>
<comment type="function">
    <text evidence="7">H(+)-stimulated, divalent metal cation uptake system.</text>
</comment>
<dbReference type="PANTHER" id="PTHR11706:SF33">
    <property type="entry name" value="NATURAL RESISTANCE-ASSOCIATED MACROPHAGE PROTEIN 2"/>
    <property type="match status" value="1"/>
</dbReference>
<protein>
    <recommendedName>
        <fullName evidence="7">Divalent metal cation transporter MntH</fullName>
    </recommendedName>
</protein>
<evidence type="ECO:0000256" key="2">
    <source>
        <dbReference type="ARBA" id="ARBA00022448"/>
    </source>
</evidence>
<dbReference type="PANTHER" id="PTHR11706">
    <property type="entry name" value="SOLUTE CARRIER PROTEIN FAMILY 11 MEMBER"/>
    <property type="match status" value="1"/>
</dbReference>
<keyword evidence="7" id="KW-1003">Cell membrane</keyword>
<feature type="domain" description="UspA" evidence="8">
    <location>
        <begin position="495"/>
        <end position="627"/>
    </location>
</feature>
<feature type="transmembrane region" description="Helical" evidence="7">
    <location>
        <begin position="107"/>
        <end position="134"/>
    </location>
</feature>
<dbReference type="PRINTS" id="PR00447">
    <property type="entry name" value="NATRESASSCMP"/>
</dbReference>